<sequence length="174" mass="19116">MNSLAIKISAAIKRANPEETCSEEIMQYALNIILNTLLTITASLVIGGLLNNFTETLIFYICFSILRICSGGFHLRTATACNIVTTLICVLTPFLLNFTGSSLWIINAFSLIIMFLFAPNPDKNAQIPLRWFPGLKMASIALVGFNFIIGSSVIGLAFLIQSLTVIPWKGRLKL</sequence>
<dbReference type="InterPro" id="IPR006741">
    <property type="entry name" value="AgrB"/>
</dbReference>
<evidence type="ECO:0000256" key="3">
    <source>
        <dbReference type="ARBA" id="ARBA00022670"/>
    </source>
</evidence>
<comment type="caution">
    <text evidence="9">The sequence shown here is derived from an EMBL/GenBank/DDBJ whole genome shotgun (WGS) entry which is preliminary data.</text>
</comment>
<organism evidence="9 10">
    <name type="scientific">Paenibacillus borealis</name>
    <dbReference type="NCBI Taxonomy" id="160799"/>
    <lineage>
        <taxon>Bacteria</taxon>
        <taxon>Bacillati</taxon>
        <taxon>Bacillota</taxon>
        <taxon>Bacilli</taxon>
        <taxon>Bacillales</taxon>
        <taxon>Paenibacillaceae</taxon>
        <taxon>Paenibacillus</taxon>
    </lineage>
</organism>
<dbReference type="RefSeq" id="WP_076108907.1">
    <property type="nucleotide sequence ID" value="NZ_MPTB01000001.1"/>
</dbReference>
<keyword evidence="3" id="KW-0645">Protease</keyword>
<keyword evidence="1" id="KW-1003">Cell membrane</keyword>
<evidence type="ECO:0000256" key="1">
    <source>
        <dbReference type="ARBA" id="ARBA00022475"/>
    </source>
</evidence>
<keyword evidence="10" id="KW-1185">Reference proteome</keyword>
<feature type="transmembrane region" description="Helical" evidence="8">
    <location>
        <begin position="138"/>
        <end position="166"/>
    </location>
</feature>
<evidence type="ECO:0008006" key="11">
    <source>
        <dbReference type="Google" id="ProtNLM"/>
    </source>
</evidence>
<dbReference type="SMART" id="SM00793">
    <property type="entry name" value="AgrB"/>
    <property type="match status" value="1"/>
</dbReference>
<name>A0ABX3HU88_PAEBO</name>
<feature type="transmembrane region" description="Helical" evidence="8">
    <location>
        <begin position="87"/>
        <end position="118"/>
    </location>
</feature>
<accession>A0ABX3HU88</accession>
<proteinExistence type="predicted"/>
<reference evidence="9 10" key="1">
    <citation type="submission" date="2016-10" db="EMBL/GenBank/DDBJ databases">
        <title>Paenibacillus species isolates.</title>
        <authorList>
            <person name="Beno S.M."/>
        </authorList>
    </citation>
    <scope>NUCLEOTIDE SEQUENCE [LARGE SCALE GENOMIC DNA]</scope>
    <source>
        <strain evidence="9 10">FSL H7-0744</strain>
    </source>
</reference>
<keyword evidence="7 8" id="KW-0472">Membrane</keyword>
<keyword evidence="5" id="KW-0378">Hydrolase</keyword>
<dbReference type="Pfam" id="PF04647">
    <property type="entry name" value="AgrB"/>
    <property type="match status" value="1"/>
</dbReference>
<keyword evidence="6 8" id="KW-1133">Transmembrane helix</keyword>
<evidence type="ECO:0000256" key="6">
    <source>
        <dbReference type="ARBA" id="ARBA00022989"/>
    </source>
</evidence>
<evidence type="ECO:0000256" key="4">
    <source>
        <dbReference type="ARBA" id="ARBA00022692"/>
    </source>
</evidence>
<evidence type="ECO:0000256" key="5">
    <source>
        <dbReference type="ARBA" id="ARBA00022801"/>
    </source>
</evidence>
<protein>
    <recommendedName>
        <fullName evidence="11">Accessory regulator AgrB</fullName>
    </recommendedName>
</protein>
<feature type="transmembrane region" description="Helical" evidence="8">
    <location>
        <begin position="57"/>
        <end position="75"/>
    </location>
</feature>
<evidence type="ECO:0000313" key="10">
    <source>
        <dbReference type="Proteomes" id="UP000187412"/>
    </source>
</evidence>
<evidence type="ECO:0000256" key="7">
    <source>
        <dbReference type="ARBA" id="ARBA00023136"/>
    </source>
</evidence>
<feature type="transmembrane region" description="Helical" evidence="8">
    <location>
        <begin position="32"/>
        <end position="51"/>
    </location>
</feature>
<keyword evidence="4 8" id="KW-0812">Transmembrane</keyword>
<dbReference type="Proteomes" id="UP000187412">
    <property type="component" value="Unassembled WGS sequence"/>
</dbReference>
<evidence type="ECO:0000256" key="8">
    <source>
        <dbReference type="SAM" id="Phobius"/>
    </source>
</evidence>
<keyword evidence="2" id="KW-0673">Quorum sensing</keyword>
<gene>
    <name evidence="9" type="ORF">BSK56_00715</name>
</gene>
<dbReference type="EMBL" id="MPTB01000001">
    <property type="protein sequence ID" value="OMD53702.1"/>
    <property type="molecule type" value="Genomic_DNA"/>
</dbReference>
<evidence type="ECO:0000313" key="9">
    <source>
        <dbReference type="EMBL" id="OMD53702.1"/>
    </source>
</evidence>
<evidence type="ECO:0000256" key="2">
    <source>
        <dbReference type="ARBA" id="ARBA00022654"/>
    </source>
</evidence>